<sequence>MVRKRRRHRYHQPSLHDRLSWPLEDGCTPDEFEDHFEAWEVARNEWNCVSLEDDPEGHVWAYICTVPPDFGDEVLQTWEAGHEQSFDQFTLLVKLVARYMRDGVPTEKEIAAFNPEHKVAVNGNPHCGCWEACWVCACHCHWPSNCPERIMMRALEDMGYVQPRDWAPEPPVPYRLVGDGHERLAVNTGAGKPSGPANGSATFHVFAAAYAGESYSVVKSQHLLANMKRLALPVVFTLSDLRGVAFQKTPITIVARHMGTLVFRICGEQPIEIDNVYFCPEAPYNIIEDYPGGVVEWIYECKDGDGEVTHLKTGVHFPCNERS</sequence>
<keyword evidence="2" id="KW-1185">Reference proteome</keyword>
<evidence type="ECO:0000313" key="1">
    <source>
        <dbReference type="EMBL" id="WOO84519.1"/>
    </source>
</evidence>
<reference evidence="1" key="1">
    <citation type="submission" date="2023-10" db="EMBL/GenBank/DDBJ databases">
        <authorList>
            <person name="Noh H."/>
        </authorList>
    </citation>
    <scope>NUCLEOTIDE SEQUENCE</scope>
    <source>
        <strain evidence="1">DUCC4014</strain>
    </source>
</reference>
<accession>A0AAF0YID9</accession>
<organism evidence="1 2">
    <name type="scientific">Vanrija pseudolonga</name>
    <dbReference type="NCBI Taxonomy" id="143232"/>
    <lineage>
        <taxon>Eukaryota</taxon>
        <taxon>Fungi</taxon>
        <taxon>Dikarya</taxon>
        <taxon>Basidiomycota</taxon>
        <taxon>Agaricomycotina</taxon>
        <taxon>Tremellomycetes</taxon>
        <taxon>Trichosporonales</taxon>
        <taxon>Trichosporonaceae</taxon>
        <taxon>Vanrija</taxon>
    </lineage>
</organism>
<dbReference type="GeneID" id="87811206"/>
<protein>
    <submittedName>
        <fullName evidence="1">Uncharacterized protein</fullName>
    </submittedName>
</protein>
<dbReference type="RefSeq" id="XP_062630545.1">
    <property type="nucleotide sequence ID" value="XM_062774561.1"/>
</dbReference>
<dbReference type="AlphaFoldDB" id="A0AAF0YID9"/>
<name>A0AAF0YID9_9TREE</name>
<evidence type="ECO:0000313" key="2">
    <source>
        <dbReference type="Proteomes" id="UP000827549"/>
    </source>
</evidence>
<dbReference type="EMBL" id="CP086719">
    <property type="protein sequence ID" value="WOO84519.1"/>
    <property type="molecule type" value="Genomic_DNA"/>
</dbReference>
<dbReference type="Proteomes" id="UP000827549">
    <property type="component" value="Chromosome 6"/>
</dbReference>
<proteinExistence type="predicted"/>
<gene>
    <name evidence="1" type="ORF">LOC62_06G008036</name>
</gene>